<dbReference type="EMBL" id="JAHHGZ010000006">
    <property type="protein sequence ID" value="MBW4667232.1"/>
    <property type="molecule type" value="Genomic_DNA"/>
</dbReference>
<feature type="transmembrane region" description="Helical" evidence="5">
    <location>
        <begin position="188"/>
        <end position="208"/>
    </location>
</feature>
<comment type="caution">
    <text evidence="7">The sequence shown here is derived from an EMBL/GenBank/DDBJ whole genome shotgun (WGS) entry which is preliminary data.</text>
</comment>
<feature type="transmembrane region" description="Helical" evidence="5">
    <location>
        <begin position="440"/>
        <end position="461"/>
    </location>
</feature>
<feature type="transmembrane region" description="Helical" evidence="5">
    <location>
        <begin position="144"/>
        <end position="168"/>
    </location>
</feature>
<reference evidence="7" key="1">
    <citation type="submission" date="2021-05" db="EMBL/GenBank/DDBJ databases">
        <authorList>
            <person name="Pietrasiak N."/>
            <person name="Ward R."/>
            <person name="Stajich J.E."/>
            <person name="Kurbessoian T."/>
        </authorList>
    </citation>
    <scope>NUCLEOTIDE SEQUENCE</scope>
    <source>
        <strain evidence="7">GSE-NOS-MK-12-04C</strain>
    </source>
</reference>
<protein>
    <submittedName>
        <fullName evidence="7">MFS transporter</fullName>
    </submittedName>
</protein>
<accession>A0A951QJI5</accession>
<feature type="transmembrane region" description="Helical" evidence="5">
    <location>
        <begin position="283"/>
        <end position="301"/>
    </location>
</feature>
<comment type="subcellular location">
    <subcellularLocation>
        <location evidence="1">Cell membrane</location>
        <topology evidence="1">Multi-pass membrane protein</topology>
    </subcellularLocation>
</comment>
<evidence type="ECO:0000256" key="5">
    <source>
        <dbReference type="SAM" id="Phobius"/>
    </source>
</evidence>
<feature type="transmembrane region" description="Helical" evidence="5">
    <location>
        <begin position="52"/>
        <end position="72"/>
    </location>
</feature>
<dbReference type="Gene3D" id="1.20.1250.20">
    <property type="entry name" value="MFS general substrate transporter like domains"/>
    <property type="match status" value="2"/>
</dbReference>
<dbReference type="InterPro" id="IPR052528">
    <property type="entry name" value="Sugar_transport-like"/>
</dbReference>
<evidence type="ECO:0000313" key="8">
    <source>
        <dbReference type="Proteomes" id="UP000729701"/>
    </source>
</evidence>
<gene>
    <name evidence="7" type="ORF">KME60_07260</name>
</gene>
<reference evidence="7" key="2">
    <citation type="journal article" date="2022" name="Microbiol. Resour. Announc.">
        <title>Metagenome Sequencing to Explore Phylogenomics of Terrestrial Cyanobacteria.</title>
        <authorList>
            <person name="Ward R.D."/>
            <person name="Stajich J.E."/>
            <person name="Johansen J.R."/>
            <person name="Huntemann M."/>
            <person name="Clum A."/>
            <person name="Foster B."/>
            <person name="Foster B."/>
            <person name="Roux S."/>
            <person name="Palaniappan K."/>
            <person name="Varghese N."/>
            <person name="Mukherjee S."/>
            <person name="Reddy T.B.K."/>
            <person name="Daum C."/>
            <person name="Copeland A."/>
            <person name="Chen I.A."/>
            <person name="Ivanova N.N."/>
            <person name="Kyrpides N.C."/>
            <person name="Shapiro N."/>
            <person name="Eloe-Fadrosh E.A."/>
            <person name="Pietrasiak N."/>
        </authorList>
    </citation>
    <scope>NUCLEOTIDE SEQUENCE</scope>
    <source>
        <strain evidence="7">GSE-NOS-MK-12-04C</strain>
    </source>
</reference>
<dbReference type="SUPFAM" id="SSF103473">
    <property type="entry name" value="MFS general substrate transporter"/>
    <property type="match status" value="1"/>
</dbReference>
<evidence type="ECO:0000259" key="6">
    <source>
        <dbReference type="PROSITE" id="PS50850"/>
    </source>
</evidence>
<name>A0A951QJI5_9CYAN</name>
<organism evidence="7 8">
    <name type="scientific">Cyanomargarita calcarea GSE-NOS-MK-12-04C</name>
    <dbReference type="NCBI Taxonomy" id="2839659"/>
    <lineage>
        <taxon>Bacteria</taxon>
        <taxon>Bacillati</taxon>
        <taxon>Cyanobacteriota</taxon>
        <taxon>Cyanophyceae</taxon>
        <taxon>Nostocales</taxon>
        <taxon>Cyanomargaritaceae</taxon>
        <taxon>Cyanomargarita</taxon>
    </lineage>
</organism>
<keyword evidence="4 5" id="KW-0472">Membrane</keyword>
<dbReference type="GO" id="GO:0022857">
    <property type="term" value="F:transmembrane transporter activity"/>
    <property type="evidence" value="ECO:0007669"/>
    <property type="project" value="InterPro"/>
</dbReference>
<feature type="transmembrane region" description="Helical" evidence="5">
    <location>
        <begin position="313"/>
        <end position="334"/>
    </location>
</feature>
<feature type="transmembrane region" description="Helical" evidence="5">
    <location>
        <begin position="78"/>
        <end position="101"/>
    </location>
</feature>
<dbReference type="Proteomes" id="UP000729701">
    <property type="component" value="Unassembled WGS sequence"/>
</dbReference>
<dbReference type="PANTHER" id="PTHR23526:SF2">
    <property type="entry name" value="MAJOR FACILITATOR SUPERFAMILY (MFS) PROFILE DOMAIN-CONTAINING PROTEIN"/>
    <property type="match status" value="1"/>
</dbReference>
<dbReference type="PANTHER" id="PTHR23526">
    <property type="entry name" value="INTEGRAL MEMBRANE TRANSPORT PROTEIN-RELATED"/>
    <property type="match status" value="1"/>
</dbReference>
<evidence type="ECO:0000313" key="7">
    <source>
        <dbReference type="EMBL" id="MBW4667232.1"/>
    </source>
</evidence>
<dbReference type="InterPro" id="IPR020846">
    <property type="entry name" value="MFS_dom"/>
</dbReference>
<feature type="transmembrane region" description="Helical" evidence="5">
    <location>
        <begin position="371"/>
        <end position="389"/>
    </location>
</feature>
<evidence type="ECO:0000256" key="1">
    <source>
        <dbReference type="ARBA" id="ARBA00004651"/>
    </source>
</evidence>
<keyword evidence="2 5" id="KW-0812">Transmembrane</keyword>
<sequence length="468" mass="50947">MDFAQLEIAPKIAPDINQIPVSETALSTTLKSSQTVSKDAIRTSLWASTTDAIFATVFSITTTGILLSNFLIELGASPVAFGMLSSIPMLVNLVQPLGAYFSERTTSRFHYSLWTYGPSRLLWLILFFGIVGASWGFVNNQQLIILTLVIVLSSHLSGGLGSASWLSWLAMIVPRQLRGRYFGIRNSIASLTNLISVPLAGLAVSNWHGGTIQGYGLVLIVGILFGFLSLGCQYFKLDVNPIVQNTYVGVGNLNRKDIGMPDVKNLNLTPFEQILQDSNFLRFLLYFSFWTFAVNLSAPFFNLYMLGTLNLDISWVTLYSSLQAGANLLTMILWGKLADKIGNRPILISIGILVAFIPLLWLGIGNHQLDLWLWLPLLHILLGGAWAAIDLCNNNLQLGVAPIKNQSTYFAIAAAFSGASGALGITIGGLLAQFTQFGGLPGLFAISCVFRLFSLLPLIFVKEAGRGK</sequence>
<feature type="transmembrane region" description="Helical" evidence="5">
    <location>
        <begin position="214"/>
        <end position="235"/>
    </location>
</feature>
<feature type="transmembrane region" description="Helical" evidence="5">
    <location>
        <begin position="121"/>
        <end position="138"/>
    </location>
</feature>
<dbReference type="InterPro" id="IPR011701">
    <property type="entry name" value="MFS"/>
</dbReference>
<dbReference type="AlphaFoldDB" id="A0A951QJI5"/>
<dbReference type="GO" id="GO:0005886">
    <property type="term" value="C:plasma membrane"/>
    <property type="evidence" value="ECO:0007669"/>
    <property type="project" value="UniProtKB-SubCell"/>
</dbReference>
<feature type="transmembrane region" description="Helical" evidence="5">
    <location>
        <begin position="409"/>
        <end position="434"/>
    </location>
</feature>
<dbReference type="InterPro" id="IPR036259">
    <property type="entry name" value="MFS_trans_sf"/>
</dbReference>
<evidence type="ECO:0000256" key="2">
    <source>
        <dbReference type="ARBA" id="ARBA00022692"/>
    </source>
</evidence>
<feature type="domain" description="Major facilitator superfamily (MFS) profile" evidence="6">
    <location>
        <begin position="274"/>
        <end position="468"/>
    </location>
</feature>
<keyword evidence="3 5" id="KW-1133">Transmembrane helix</keyword>
<evidence type="ECO:0000256" key="3">
    <source>
        <dbReference type="ARBA" id="ARBA00022989"/>
    </source>
</evidence>
<evidence type="ECO:0000256" key="4">
    <source>
        <dbReference type="ARBA" id="ARBA00023136"/>
    </source>
</evidence>
<proteinExistence type="predicted"/>
<feature type="transmembrane region" description="Helical" evidence="5">
    <location>
        <begin position="346"/>
        <end position="365"/>
    </location>
</feature>
<dbReference type="Pfam" id="PF07690">
    <property type="entry name" value="MFS_1"/>
    <property type="match status" value="1"/>
</dbReference>
<dbReference type="PROSITE" id="PS50850">
    <property type="entry name" value="MFS"/>
    <property type="match status" value="1"/>
</dbReference>